<dbReference type="VEuPathDB" id="MicrosporidiaDB:H312_03033"/>
<dbReference type="OrthoDB" id="2192630at2759"/>
<gene>
    <name evidence="2" type="ORF">H312_03033</name>
</gene>
<keyword evidence="1" id="KW-1133">Transmembrane helix</keyword>
<feature type="transmembrane region" description="Helical" evidence="1">
    <location>
        <begin position="165"/>
        <end position="187"/>
    </location>
</feature>
<name>A0A059EY09_9MICR</name>
<feature type="transmembrane region" description="Helical" evidence="1">
    <location>
        <begin position="50"/>
        <end position="70"/>
    </location>
</feature>
<organism evidence="2 3">
    <name type="scientific">Anncaliia algerae PRA339</name>
    <dbReference type="NCBI Taxonomy" id="1288291"/>
    <lineage>
        <taxon>Eukaryota</taxon>
        <taxon>Fungi</taxon>
        <taxon>Fungi incertae sedis</taxon>
        <taxon>Microsporidia</taxon>
        <taxon>Tubulinosematoidea</taxon>
        <taxon>Tubulinosematidae</taxon>
        <taxon>Anncaliia</taxon>
    </lineage>
</organism>
<accession>A0A059EY09</accession>
<feature type="transmembrane region" description="Helical" evidence="1">
    <location>
        <begin position="82"/>
        <end position="99"/>
    </location>
</feature>
<keyword evidence="1" id="KW-0812">Transmembrane</keyword>
<evidence type="ECO:0000313" key="3">
    <source>
        <dbReference type="Proteomes" id="UP000030655"/>
    </source>
</evidence>
<dbReference type="STRING" id="1288291.A0A059EY09"/>
<keyword evidence="3" id="KW-1185">Reference proteome</keyword>
<feature type="transmembrane region" description="Helical" evidence="1">
    <location>
        <begin position="12"/>
        <end position="38"/>
    </location>
</feature>
<dbReference type="EMBL" id="KK365255">
    <property type="protein sequence ID" value="KCZ79576.1"/>
    <property type="molecule type" value="Genomic_DNA"/>
</dbReference>
<evidence type="ECO:0008006" key="4">
    <source>
        <dbReference type="Google" id="ProtNLM"/>
    </source>
</evidence>
<evidence type="ECO:0000313" key="2">
    <source>
        <dbReference type="EMBL" id="KCZ79576.1"/>
    </source>
</evidence>
<dbReference type="Proteomes" id="UP000030655">
    <property type="component" value="Unassembled WGS sequence"/>
</dbReference>
<reference evidence="3" key="1">
    <citation type="submission" date="2013-02" db="EMBL/GenBank/DDBJ databases">
        <authorList>
            <consortium name="The Broad Institute Genome Sequencing Platform"/>
            <person name="Cuomo C."/>
            <person name="Becnel J."/>
            <person name="Sanscrainte N."/>
            <person name="Walker B."/>
            <person name="Young S.K."/>
            <person name="Zeng Q."/>
            <person name="Gargeya S."/>
            <person name="Fitzgerald M."/>
            <person name="Haas B."/>
            <person name="Abouelleil A."/>
            <person name="Alvarado L."/>
            <person name="Arachchi H.M."/>
            <person name="Berlin A.M."/>
            <person name="Chapman S.B."/>
            <person name="Dewar J."/>
            <person name="Goldberg J."/>
            <person name="Griggs A."/>
            <person name="Gujja S."/>
            <person name="Hansen M."/>
            <person name="Howarth C."/>
            <person name="Imamovic A."/>
            <person name="Larimer J."/>
            <person name="McCowan C."/>
            <person name="Murphy C."/>
            <person name="Neiman D."/>
            <person name="Pearson M."/>
            <person name="Priest M."/>
            <person name="Roberts A."/>
            <person name="Saif S."/>
            <person name="Shea T."/>
            <person name="Sisk P."/>
            <person name="Sykes S."/>
            <person name="Wortman J."/>
            <person name="Nusbaum C."/>
            <person name="Birren B."/>
        </authorList>
    </citation>
    <scope>NUCLEOTIDE SEQUENCE [LARGE SCALE GENOMIC DNA]</scope>
    <source>
        <strain evidence="3">PRA339</strain>
    </source>
</reference>
<dbReference type="AlphaFoldDB" id="A0A059EY09"/>
<dbReference type="HOGENOM" id="CLU_121525_0_0_1"/>
<proteinExistence type="predicted"/>
<reference evidence="2 3" key="2">
    <citation type="submission" date="2014-03" db="EMBL/GenBank/DDBJ databases">
        <title>The Genome Sequence of Anncaliia algerae insect isolate PRA339.</title>
        <authorList>
            <consortium name="The Broad Institute Genome Sequencing Platform"/>
            <consortium name="The Broad Institute Genome Sequencing Center for Infectious Disease"/>
            <person name="Cuomo C."/>
            <person name="Becnel J."/>
            <person name="Sanscrainte N."/>
            <person name="Walker B."/>
            <person name="Young S.K."/>
            <person name="Zeng Q."/>
            <person name="Gargeya S."/>
            <person name="Fitzgerald M."/>
            <person name="Haas B."/>
            <person name="Abouelleil A."/>
            <person name="Alvarado L."/>
            <person name="Arachchi H.M."/>
            <person name="Berlin A.M."/>
            <person name="Chapman S.B."/>
            <person name="Dewar J."/>
            <person name="Goldberg J."/>
            <person name="Griggs A."/>
            <person name="Gujja S."/>
            <person name="Hansen M."/>
            <person name="Howarth C."/>
            <person name="Imamovic A."/>
            <person name="Larimer J."/>
            <person name="McCowan C."/>
            <person name="Murphy C."/>
            <person name="Neiman D."/>
            <person name="Pearson M."/>
            <person name="Priest M."/>
            <person name="Roberts A."/>
            <person name="Saif S."/>
            <person name="Shea T."/>
            <person name="Sisk P."/>
            <person name="Sykes S."/>
            <person name="Wortman J."/>
            <person name="Nusbaum C."/>
            <person name="Birren B."/>
        </authorList>
    </citation>
    <scope>NUCLEOTIDE SEQUENCE [LARGE SCALE GENOMIC DNA]</scope>
    <source>
        <strain evidence="2 3">PRA339</strain>
    </source>
</reference>
<keyword evidence="1" id="KW-0472">Membrane</keyword>
<protein>
    <recommendedName>
        <fullName evidence="4">Tetraspanin</fullName>
    </recommendedName>
</protein>
<sequence length="191" mass="21691">MHGYKTLKSVFKVIFLLFQAFLFISGIALLIITFSIYLKERSLLNLSGSLMFYSILICMLHLIGAATGFITIRSKESYKVSLYIIAIITLVNFQAISLVKSSQLTENIHSVSKKFWSKIDSNQRILVEESLDCCGFSEKDDRTKCKNRQPCLKVFAQVAKGFKNIAMRTIILLIFCESLSIALICLLKLRK</sequence>
<evidence type="ECO:0000256" key="1">
    <source>
        <dbReference type="SAM" id="Phobius"/>
    </source>
</evidence>